<comment type="caution">
    <text evidence="1">The sequence shown here is derived from an EMBL/GenBank/DDBJ whole genome shotgun (WGS) entry which is preliminary data.</text>
</comment>
<evidence type="ECO:0000313" key="2">
    <source>
        <dbReference type="Proteomes" id="UP000248856"/>
    </source>
</evidence>
<dbReference type="AlphaFoldDB" id="A0A328YQF3"/>
<evidence type="ECO:0008006" key="3">
    <source>
        <dbReference type="Google" id="ProtNLM"/>
    </source>
</evidence>
<gene>
    <name evidence="1" type="ORF">AX018_105516</name>
</gene>
<proteinExistence type="predicted"/>
<dbReference type="InterPro" id="IPR048201">
    <property type="entry name" value="Hpa3-like"/>
</dbReference>
<dbReference type="OrthoDB" id="8812711at2"/>
<reference evidence="1 2" key="1">
    <citation type="submission" date="2018-06" db="EMBL/GenBank/DDBJ databases">
        <title>Genomic Encyclopedia of Archaeal and Bacterial Type Strains, Phase II (KMG-II): from individual species to whole genera.</title>
        <authorList>
            <person name="Goeker M."/>
        </authorList>
    </citation>
    <scope>NUCLEOTIDE SEQUENCE [LARGE SCALE GENOMIC DNA]</scope>
    <source>
        <strain evidence="1 2">CFPB 3232</strain>
    </source>
</reference>
<dbReference type="NCBIfam" id="NF041526">
    <property type="entry name" value="Hpa3"/>
    <property type="match status" value="1"/>
</dbReference>
<dbReference type="EMBL" id="QLTA01000055">
    <property type="protein sequence ID" value="RAR76069.1"/>
    <property type="molecule type" value="Genomic_DNA"/>
</dbReference>
<name>A0A328YQF3_9BURK</name>
<organism evidence="1 2">
    <name type="scientific">Paracidovorax anthurii</name>
    <dbReference type="NCBI Taxonomy" id="78229"/>
    <lineage>
        <taxon>Bacteria</taxon>
        <taxon>Pseudomonadati</taxon>
        <taxon>Pseudomonadota</taxon>
        <taxon>Betaproteobacteria</taxon>
        <taxon>Burkholderiales</taxon>
        <taxon>Comamonadaceae</taxon>
        <taxon>Paracidovorax</taxon>
    </lineage>
</organism>
<accession>A0A328YQF3</accession>
<protein>
    <recommendedName>
        <fullName evidence="3">Tir chaperone family protein CesT</fullName>
    </recommendedName>
</protein>
<dbReference type="Proteomes" id="UP000248856">
    <property type="component" value="Unassembled WGS sequence"/>
</dbReference>
<dbReference type="RefSeq" id="WP_111881184.1">
    <property type="nucleotide sequence ID" value="NZ_CBCSGC010000093.1"/>
</dbReference>
<keyword evidence="2" id="KW-1185">Reference proteome</keyword>
<evidence type="ECO:0000313" key="1">
    <source>
        <dbReference type="EMBL" id="RAR76069.1"/>
    </source>
</evidence>
<sequence length="152" mass="15769">MSTPPSAVSALPADARAFMAQIGIHLGVPPDAMQSMESGEPFVGPSGLLCRIHARSAESGWHAWPEVVLPLSATELGGQEVLRLLGVQEQLLGEEGWHLGLVEGGDLLSLRPLEASDEAGQVAAAMDRGHVLARAALEVLIGDDGPQAGVEP</sequence>